<dbReference type="GeneID" id="109712742"/>
<sequence length="464" mass="49553">MGMRKHYRGDTSIPIEEWENQEGRRFNLTSTAAAAAAPSSGGRAAERMNLPNAPIQMSSAPPNPTPPAAAAAASASWCGILAAQIAKLLFFVHLLAFVILVVFLLVHGFRHRSSTFHANHWFVPLLTSIAASSVASLLVLLLTLRFPRLALKNSLWLSPLLIFGLAFLLLGIGTSQGLAFAVLALILALAEALYACWIVPRLHHAYEVLSASISAAQVPPSTAAYASLTVLAGASYAAFWTLGVGGVAADDDSRFGPLYVVVLLLNLAWTMQVIKYLAHAAVARLAHARLAPWGEIEEGPGQAFWEVTTQALGDVCLGGTDEFLFSCTACCAGVAEGMVTRGNRWGFVHIGAYRKGFAQASWDVWDMFARKGMGRLVDRDITGSFCFMCGTAGGSTAALVAGSWVLALDKQLAGAAAVYPSRIAMAWPQACVAAYHVVYAENPHNRRLGSSLTDRIRELELSPD</sequence>
<dbReference type="RefSeq" id="XP_020092076.1">
    <property type="nucleotide sequence ID" value="XM_020236487.1"/>
</dbReference>
<evidence type="ECO:0000256" key="4">
    <source>
        <dbReference type="ARBA" id="ARBA00022989"/>
    </source>
</evidence>
<gene>
    <name evidence="8" type="primary">LOC109712742</name>
</gene>
<reference evidence="8" key="2">
    <citation type="submission" date="2025-08" db="UniProtKB">
        <authorList>
            <consortium name="RefSeq"/>
        </authorList>
    </citation>
    <scope>IDENTIFICATION</scope>
    <source>
        <tissue evidence="8">Leaf</tissue>
    </source>
</reference>
<keyword evidence="5 6" id="KW-0472">Membrane</keyword>
<feature type="transmembrane region" description="Helical" evidence="6">
    <location>
        <begin position="154"/>
        <end position="172"/>
    </location>
</feature>
<comment type="caution">
    <text evidence="6">Lacks conserved residue(s) required for the propagation of feature annotation.</text>
</comment>
<dbReference type="PANTHER" id="PTHR12385">
    <property type="entry name" value="CHOLINE TRANSPORTER-LIKE (SLC FAMILY 44)"/>
    <property type="match status" value="1"/>
</dbReference>
<organism evidence="7 8">
    <name type="scientific">Ananas comosus</name>
    <name type="common">Pineapple</name>
    <name type="synonym">Ananas ananas</name>
    <dbReference type="NCBI Taxonomy" id="4615"/>
    <lineage>
        <taxon>Eukaryota</taxon>
        <taxon>Viridiplantae</taxon>
        <taxon>Streptophyta</taxon>
        <taxon>Embryophyta</taxon>
        <taxon>Tracheophyta</taxon>
        <taxon>Spermatophyta</taxon>
        <taxon>Magnoliopsida</taxon>
        <taxon>Liliopsida</taxon>
        <taxon>Poales</taxon>
        <taxon>Bromeliaceae</taxon>
        <taxon>Bromelioideae</taxon>
        <taxon>Ananas</taxon>
    </lineage>
</organism>
<name>A0A6P5F7B5_ANACO</name>
<dbReference type="OrthoDB" id="44736at2759"/>
<protein>
    <recommendedName>
        <fullName evidence="6">Choline transporter-like protein</fullName>
    </recommendedName>
</protein>
<evidence type="ECO:0000256" key="6">
    <source>
        <dbReference type="RuleBase" id="RU368066"/>
    </source>
</evidence>
<dbReference type="Pfam" id="PF04515">
    <property type="entry name" value="Choline_transpo"/>
    <property type="match status" value="1"/>
</dbReference>
<feature type="transmembrane region" description="Helical" evidence="6">
    <location>
        <begin position="178"/>
        <end position="202"/>
    </location>
</feature>
<comment type="function">
    <text evidence="6">Choline transporter.</text>
</comment>
<keyword evidence="7" id="KW-1185">Reference proteome</keyword>
<proteinExistence type="inferred from homology"/>
<accession>A0A6P5F7B5</accession>
<evidence type="ECO:0000313" key="7">
    <source>
        <dbReference type="Proteomes" id="UP000515123"/>
    </source>
</evidence>
<evidence type="ECO:0000256" key="3">
    <source>
        <dbReference type="ARBA" id="ARBA00022692"/>
    </source>
</evidence>
<dbReference type="Proteomes" id="UP000515123">
    <property type="component" value="Linkage group 7"/>
</dbReference>
<comment type="similarity">
    <text evidence="2 6">Belongs to the CTL (choline transporter-like) family.</text>
</comment>
<keyword evidence="4 6" id="KW-1133">Transmembrane helix</keyword>
<dbReference type="GO" id="GO:0022857">
    <property type="term" value="F:transmembrane transporter activity"/>
    <property type="evidence" value="ECO:0007669"/>
    <property type="project" value="UniProtKB-UniRule"/>
</dbReference>
<evidence type="ECO:0000313" key="8">
    <source>
        <dbReference type="RefSeq" id="XP_020092076.1"/>
    </source>
</evidence>
<feature type="transmembrane region" description="Helical" evidence="6">
    <location>
        <begin position="223"/>
        <end position="243"/>
    </location>
</feature>
<feature type="transmembrane region" description="Helical" evidence="6">
    <location>
        <begin position="121"/>
        <end position="142"/>
    </location>
</feature>
<evidence type="ECO:0000256" key="5">
    <source>
        <dbReference type="ARBA" id="ARBA00023136"/>
    </source>
</evidence>
<evidence type="ECO:0000256" key="1">
    <source>
        <dbReference type="ARBA" id="ARBA00004141"/>
    </source>
</evidence>
<dbReference type="PANTHER" id="PTHR12385:SF84">
    <property type="entry name" value="CHOLINE TRANSPORTER-LIKE PROTEIN"/>
    <property type="match status" value="1"/>
</dbReference>
<keyword evidence="3 6" id="KW-0812">Transmembrane</keyword>
<dbReference type="AlphaFoldDB" id="A0A6P5F7B5"/>
<dbReference type="InterPro" id="IPR007603">
    <property type="entry name" value="Choline_transptr-like"/>
</dbReference>
<comment type="subcellular location">
    <subcellularLocation>
        <location evidence="6">Cell membrane</location>
        <topology evidence="6">Multi-pass membrane protein</topology>
    </subcellularLocation>
    <subcellularLocation>
        <location evidence="1">Membrane</location>
        <topology evidence="1">Multi-pass membrane protein</topology>
    </subcellularLocation>
</comment>
<evidence type="ECO:0000256" key="2">
    <source>
        <dbReference type="ARBA" id="ARBA00007168"/>
    </source>
</evidence>
<dbReference type="GO" id="GO:0005886">
    <property type="term" value="C:plasma membrane"/>
    <property type="evidence" value="ECO:0007669"/>
    <property type="project" value="UniProtKB-SubCell"/>
</dbReference>
<feature type="transmembrane region" description="Helical" evidence="6">
    <location>
        <begin position="255"/>
        <end position="274"/>
    </location>
</feature>
<feature type="transmembrane region" description="Helical" evidence="6">
    <location>
        <begin position="88"/>
        <end position="109"/>
    </location>
</feature>
<reference evidence="7" key="1">
    <citation type="journal article" date="2015" name="Nat. Genet.">
        <title>The pineapple genome and the evolution of CAM photosynthesis.</title>
        <authorList>
            <person name="Ming R."/>
            <person name="VanBuren R."/>
            <person name="Wai C.M."/>
            <person name="Tang H."/>
            <person name="Schatz M.C."/>
            <person name="Bowers J.E."/>
            <person name="Lyons E."/>
            <person name="Wang M.L."/>
            <person name="Chen J."/>
            <person name="Biggers E."/>
            <person name="Zhang J."/>
            <person name="Huang L."/>
            <person name="Zhang L."/>
            <person name="Miao W."/>
            <person name="Zhang J."/>
            <person name="Ye Z."/>
            <person name="Miao C."/>
            <person name="Lin Z."/>
            <person name="Wang H."/>
            <person name="Zhou H."/>
            <person name="Yim W.C."/>
            <person name="Priest H.D."/>
            <person name="Zheng C."/>
            <person name="Woodhouse M."/>
            <person name="Edger P.P."/>
            <person name="Guyot R."/>
            <person name="Guo H.B."/>
            <person name="Guo H."/>
            <person name="Zheng G."/>
            <person name="Singh R."/>
            <person name="Sharma A."/>
            <person name="Min X."/>
            <person name="Zheng Y."/>
            <person name="Lee H."/>
            <person name="Gurtowski J."/>
            <person name="Sedlazeck F.J."/>
            <person name="Harkess A."/>
            <person name="McKain M.R."/>
            <person name="Liao Z."/>
            <person name="Fang J."/>
            <person name="Liu J."/>
            <person name="Zhang X."/>
            <person name="Zhang Q."/>
            <person name="Hu W."/>
            <person name="Qin Y."/>
            <person name="Wang K."/>
            <person name="Chen L.Y."/>
            <person name="Shirley N."/>
            <person name="Lin Y.R."/>
            <person name="Liu L.Y."/>
            <person name="Hernandez A.G."/>
            <person name="Wright C.L."/>
            <person name="Bulone V."/>
            <person name="Tuskan G.A."/>
            <person name="Heath K."/>
            <person name="Zee F."/>
            <person name="Moore P.H."/>
            <person name="Sunkar R."/>
            <person name="Leebens-Mack J.H."/>
            <person name="Mockler T."/>
            <person name="Bennetzen J.L."/>
            <person name="Freeling M."/>
            <person name="Sankoff D."/>
            <person name="Paterson A.H."/>
            <person name="Zhu X."/>
            <person name="Yang X."/>
            <person name="Smith J.A."/>
            <person name="Cushman J.C."/>
            <person name="Paull R.E."/>
            <person name="Yu Q."/>
        </authorList>
    </citation>
    <scope>NUCLEOTIDE SEQUENCE [LARGE SCALE GENOMIC DNA]</scope>
    <source>
        <strain evidence="7">cv. F153</strain>
    </source>
</reference>